<keyword evidence="2 5" id="KW-0812">Transmembrane</keyword>
<keyword evidence="3 5" id="KW-1133">Transmembrane helix</keyword>
<dbReference type="InterPro" id="IPR001129">
    <property type="entry name" value="Membr-assoc_MAPEG"/>
</dbReference>
<dbReference type="PANTHER" id="PTHR35371:SF1">
    <property type="entry name" value="BLR7753 PROTEIN"/>
    <property type="match status" value="1"/>
</dbReference>
<accession>A0A285PCW4</accession>
<dbReference type="PANTHER" id="PTHR35371">
    <property type="entry name" value="INNER MEMBRANE PROTEIN"/>
    <property type="match status" value="1"/>
</dbReference>
<gene>
    <name evidence="6" type="ORF">SAMN06265368_2632</name>
</gene>
<dbReference type="GO" id="GO:0016020">
    <property type="term" value="C:membrane"/>
    <property type="evidence" value="ECO:0007669"/>
    <property type="project" value="UniProtKB-SubCell"/>
</dbReference>
<reference evidence="6 7" key="1">
    <citation type="submission" date="2017-09" db="EMBL/GenBank/DDBJ databases">
        <authorList>
            <person name="Ehlers B."/>
            <person name="Leendertz F.H."/>
        </authorList>
    </citation>
    <scope>NUCLEOTIDE SEQUENCE [LARGE SCALE GENOMIC DNA]</scope>
    <source>
        <strain evidence="6 7">DSM 18289</strain>
    </source>
</reference>
<evidence type="ECO:0000313" key="7">
    <source>
        <dbReference type="Proteomes" id="UP000219439"/>
    </source>
</evidence>
<feature type="transmembrane region" description="Helical" evidence="5">
    <location>
        <begin position="72"/>
        <end position="88"/>
    </location>
</feature>
<evidence type="ECO:0000256" key="4">
    <source>
        <dbReference type="ARBA" id="ARBA00023136"/>
    </source>
</evidence>
<dbReference type="Proteomes" id="UP000219439">
    <property type="component" value="Unassembled WGS sequence"/>
</dbReference>
<comment type="subcellular location">
    <subcellularLocation>
        <location evidence="1">Membrane</location>
    </subcellularLocation>
</comment>
<protein>
    <submittedName>
        <fullName evidence="6">MAPEG family protein</fullName>
    </submittedName>
</protein>
<dbReference type="RefSeq" id="WP_097153882.1">
    <property type="nucleotide sequence ID" value="NZ_OBEL01000002.1"/>
</dbReference>
<dbReference type="InterPro" id="IPR023352">
    <property type="entry name" value="MAPEG-like_dom_sf"/>
</dbReference>
<feature type="transmembrane region" description="Helical" evidence="5">
    <location>
        <begin position="125"/>
        <end position="146"/>
    </location>
</feature>
<evidence type="ECO:0000256" key="3">
    <source>
        <dbReference type="ARBA" id="ARBA00022989"/>
    </source>
</evidence>
<dbReference type="AlphaFoldDB" id="A0A285PCW4"/>
<dbReference type="EMBL" id="OBEL01000002">
    <property type="protein sequence ID" value="SNZ19542.1"/>
    <property type="molecule type" value="Genomic_DNA"/>
</dbReference>
<sequence length="147" mass="15966">MDSIFEVLPYLGAYRFSFLVLAGLSLITLIQNFATAPLAFINEEQVPGLPVRFDHSKLSFRVLRTYSNSAETFPAFGWALLVAIIAGASPMLVNWLAGGYFAARIVFWGLYYAGTGKPAGGPRTLVFVVGLLCNIGLAITAIWCLVQ</sequence>
<evidence type="ECO:0000313" key="6">
    <source>
        <dbReference type="EMBL" id="SNZ19542.1"/>
    </source>
</evidence>
<evidence type="ECO:0000256" key="1">
    <source>
        <dbReference type="ARBA" id="ARBA00004370"/>
    </source>
</evidence>
<keyword evidence="4 5" id="KW-0472">Membrane</keyword>
<evidence type="ECO:0000256" key="2">
    <source>
        <dbReference type="ARBA" id="ARBA00022692"/>
    </source>
</evidence>
<evidence type="ECO:0000256" key="5">
    <source>
        <dbReference type="SAM" id="Phobius"/>
    </source>
</evidence>
<organism evidence="6 7">
    <name type="scientific">Cohaesibacter gelatinilyticus</name>
    <dbReference type="NCBI Taxonomy" id="372072"/>
    <lineage>
        <taxon>Bacteria</taxon>
        <taxon>Pseudomonadati</taxon>
        <taxon>Pseudomonadota</taxon>
        <taxon>Alphaproteobacteria</taxon>
        <taxon>Hyphomicrobiales</taxon>
        <taxon>Cohaesibacteraceae</taxon>
    </lineage>
</organism>
<proteinExistence type="predicted"/>
<feature type="transmembrane region" description="Helical" evidence="5">
    <location>
        <begin position="95"/>
        <end position="113"/>
    </location>
</feature>
<dbReference type="SUPFAM" id="SSF161084">
    <property type="entry name" value="MAPEG domain-like"/>
    <property type="match status" value="1"/>
</dbReference>
<dbReference type="Pfam" id="PF01124">
    <property type="entry name" value="MAPEG"/>
    <property type="match status" value="1"/>
</dbReference>
<dbReference type="Gene3D" id="1.20.120.550">
    <property type="entry name" value="Membrane associated eicosanoid/glutathione metabolism-like domain"/>
    <property type="match status" value="1"/>
</dbReference>
<name>A0A285PCW4_9HYPH</name>
<feature type="transmembrane region" description="Helical" evidence="5">
    <location>
        <begin position="12"/>
        <end position="34"/>
    </location>
</feature>
<keyword evidence="7" id="KW-1185">Reference proteome</keyword>
<dbReference type="OrthoDB" id="7679090at2"/>